<dbReference type="PANTHER" id="PTHR14136:SF17">
    <property type="entry name" value="BTB_POZ DOMAIN-CONTAINING PROTEIN KCTD9"/>
    <property type="match status" value="1"/>
</dbReference>
<dbReference type="RefSeq" id="WP_048569136.1">
    <property type="nucleotide sequence ID" value="NZ_LFVU01000001.1"/>
</dbReference>
<dbReference type="OrthoDB" id="1898685at2"/>
<protein>
    <submittedName>
        <fullName evidence="4">Pentapeptide repeat protein</fullName>
    </submittedName>
</protein>
<feature type="domain" description="NACHT N-terminal Helical" evidence="3">
    <location>
        <begin position="17"/>
        <end position="218"/>
    </location>
</feature>
<proteinExistence type="predicted"/>
<dbReference type="SUPFAM" id="SSF141571">
    <property type="entry name" value="Pentapeptide repeat-like"/>
    <property type="match status" value="1"/>
</dbReference>
<evidence type="ECO:0000259" key="2">
    <source>
        <dbReference type="Pfam" id="PF05729"/>
    </source>
</evidence>
<sequence>MIDNSKINVIKPKSIWKKPVDIRFKDLFITLSKGLIHGVTQNWTEVSTDVADALASIGLETTPGEKAWKLVYKSVTKALFSIIEDNESLLKTKQINSSILIQDVTEIFEDEITIDNTFFDSPKEANIVKIIQEMLSNWLMNCGFNQSEMESICNRFPSYFVYALNNEWRENYSEYSSILENTTTPFSLQAEIEKNWAYYYSQLNKELDEPLFLEAFSLMQIYVPLNGYYRNKVAVEQNKRLSLVYTETEVYERVVVDLEEEIDNWIENSEKEDALRVICGGPGCGKSTFAKKIASVQSSKSDLQVLFIPLHHFELKDDLVDAVNSFILYEGILKHKPLDIDNGEKRLLIIFDGLDELALQGKFGMEASQQFIQEVQQKLYNFNMKQLRLQIIITGRDLIIQSNQCNIRKDRQVLHILPYYISHKKMEKKYTLHKEGYTYVDDKALLKKDLRHEWWRKYGSLTGKGYTQMPKELSLNKLDEITSQPLLNYLVALSYERKQIDFTIQSNLNEIYGDLIKNVYDRDWDSGIHRSLQNVTYDQFVRVLEEIALATWHGDGRTTTVKEIEEHCDSSGLKSLLLAFQEGASKGVTRLLTAFYFRQSNNQMNNDKTFEFTHKSFGEYLTAKRIILGIDIISGHIEKKQKNPDYGWDEKEALKNWIQLCGSTTMDEYVFSFIEGEMKLINTKKIKGWHKTLLRLLSYSLKNGLPFEILHNRPNYKDEMKQEQNSIESLLLVICKCADLGNVRTKITHPSPTSFGELLARVQGQRIGPKNRLISRCFVNMDLDGIILDARDFCRVSFQGLNIRESKLKMSNMLLAEFYNCNLNKSNFIFSSFHTCTMDKVNAKNAKFINADFSSSYIMNVDFTKSTFRKADFSDAVLKNVKFVGAELQEVSFNNAKLVNVVFDNAIFDYKLLIGASYNGNKITENNFNKFQQMRNATIEEVSVTEID</sequence>
<dbReference type="PANTHER" id="PTHR14136">
    <property type="entry name" value="BTB_POZ DOMAIN-CONTAINING PROTEIN KCTD9"/>
    <property type="match status" value="1"/>
</dbReference>
<name>A0A0J8DB68_CLOCY</name>
<dbReference type="AlphaFoldDB" id="A0A0J8DB68"/>
<dbReference type="InterPro" id="IPR001646">
    <property type="entry name" value="5peptide_repeat"/>
</dbReference>
<organism evidence="4 5">
    <name type="scientific">Clostridium cylindrosporum DSM 605</name>
    <dbReference type="NCBI Taxonomy" id="1121307"/>
    <lineage>
        <taxon>Bacteria</taxon>
        <taxon>Bacillati</taxon>
        <taxon>Bacillota</taxon>
        <taxon>Clostridia</taxon>
        <taxon>Eubacteriales</taxon>
        <taxon>Clostridiaceae</taxon>
        <taxon>Clostridium</taxon>
    </lineage>
</organism>
<feature type="coiled-coil region" evidence="1">
    <location>
        <begin position="248"/>
        <end position="275"/>
    </location>
</feature>
<dbReference type="Pfam" id="PF13599">
    <property type="entry name" value="Pentapeptide_4"/>
    <property type="match status" value="1"/>
</dbReference>
<dbReference type="Gene3D" id="2.160.20.80">
    <property type="entry name" value="E3 ubiquitin-protein ligase SopA"/>
    <property type="match status" value="1"/>
</dbReference>
<reference evidence="4 5" key="1">
    <citation type="submission" date="2015-06" db="EMBL/GenBank/DDBJ databases">
        <title>Draft genome sequence of the purine-degrading Clostridium cylindrosporum HC-1 (DSM 605).</title>
        <authorList>
            <person name="Poehlein A."/>
            <person name="Schiel-Bengelsdorf B."/>
            <person name="Bengelsdorf F."/>
            <person name="Daniel R."/>
            <person name="Duerre P."/>
        </authorList>
    </citation>
    <scope>NUCLEOTIDE SEQUENCE [LARGE SCALE GENOMIC DNA]</scope>
    <source>
        <strain evidence="4 5">DSM 605</strain>
    </source>
</reference>
<evidence type="ECO:0000313" key="5">
    <source>
        <dbReference type="Proteomes" id="UP000036756"/>
    </source>
</evidence>
<dbReference type="InterPro" id="IPR051082">
    <property type="entry name" value="Pentapeptide-BTB/POZ_domain"/>
</dbReference>
<gene>
    <name evidence="4" type="ORF">CLCY_8c00560</name>
</gene>
<evidence type="ECO:0000259" key="3">
    <source>
        <dbReference type="Pfam" id="PF22735"/>
    </source>
</evidence>
<dbReference type="SUPFAM" id="SSF52540">
    <property type="entry name" value="P-loop containing nucleoside triphosphate hydrolases"/>
    <property type="match status" value="1"/>
</dbReference>
<evidence type="ECO:0000256" key="1">
    <source>
        <dbReference type="SAM" id="Coils"/>
    </source>
</evidence>
<dbReference type="STRING" id="1121307.CLCY_8c00560"/>
<accession>A0A0J8DB68</accession>
<dbReference type="Pfam" id="PF22735">
    <property type="entry name" value="NNH3"/>
    <property type="match status" value="1"/>
</dbReference>
<dbReference type="Pfam" id="PF05729">
    <property type="entry name" value="NACHT"/>
    <property type="match status" value="1"/>
</dbReference>
<feature type="domain" description="NACHT" evidence="2">
    <location>
        <begin position="277"/>
        <end position="365"/>
    </location>
</feature>
<dbReference type="Proteomes" id="UP000036756">
    <property type="component" value="Unassembled WGS sequence"/>
</dbReference>
<dbReference type="EMBL" id="LFVU01000001">
    <property type="protein sequence ID" value="KMT23320.1"/>
    <property type="molecule type" value="Genomic_DNA"/>
</dbReference>
<dbReference type="InterPro" id="IPR007111">
    <property type="entry name" value="NACHT_NTPase"/>
</dbReference>
<keyword evidence="5" id="KW-1185">Reference proteome</keyword>
<keyword evidence="1" id="KW-0175">Coiled coil</keyword>
<dbReference type="Gene3D" id="3.40.50.300">
    <property type="entry name" value="P-loop containing nucleotide triphosphate hydrolases"/>
    <property type="match status" value="1"/>
</dbReference>
<dbReference type="InterPro" id="IPR027417">
    <property type="entry name" value="P-loop_NTPase"/>
</dbReference>
<dbReference type="InterPro" id="IPR054568">
    <property type="entry name" value="NNH3"/>
</dbReference>
<evidence type="ECO:0000313" key="4">
    <source>
        <dbReference type="EMBL" id="KMT23320.1"/>
    </source>
</evidence>
<dbReference type="PATRIC" id="fig|1121307.3.peg.2511"/>
<comment type="caution">
    <text evidence="4">The sequence shown here is derived from an EMBL/GenBank/DDBJ whole genome shotgun (WGS) entry which is preliminary data.</text>
</comment>